<keyword evidence="3" id="KW-1185">Reference proteome</keyword>
<evidence type="ECO:0000256" key="1">
    <source>
        <dbReference type="SAM" id="MobiDB-lite"/>
    </source>
</evidence>
<evidence type="ECO:0000313" key="3">
    <source>
        <dbReference type="Proteomes" id="UP000654918"/>
    </source>
</evidence>
<feature type="compositionally biased region" description="Basic and acidic residues" evidence="1">
    <location>
        <begin position="39"/>
        <end position="52"/>
    </location>
</feature>
<comment type="caution">
    <text evidence="2">The sequence shown here is derived from an EMBL/GenBank/DDBJ whole genome shotgun (WGS) entry which is preliminary data.</text>
</comment>
<protein>
    <submittedName>
        <fullName evidence="2">Uncharacterized protein</fullName>
    </submittedName>
</protein>
<feature type="region of interest" description="Disordered" evidence="1">
    <location>
        <begin position="1"/>
        <end position="58"/>
    </location>
</feature>
<accession>A0A8H6NS80</accession>
<proteinExistence type="predicted"/>
<reference evidence="2" key="1">
    <citation type="journal article" date="2020" name="Phytopathology">
        <title>Genome Sequence Resources of Colletotrichum truncatum, C. plurivorum, C. musicola, and C. sojae: Four Species Pathogenic to Soybean (Glycine max).</title>
        <authorList>
            <person name="Rogerio F."/>
            <person name="Boufleur T.R."/>
            <person name="Ciampi-Guillardi M."/>
            <person name="Sukno S.A."/>
            <person name="Thon M.R."/>
            <person name="Massola Junior N.S."/>
            <person name="Baroncelli R."/>
        </authorList>
    </citation>
    <scope>NUCLEOTIDE SEQUENCE</scope>
    <source>
        <strain evidence="2">LFN00145</strain>
    </source>
</reference>
<evidence type="ECO:0000313" key="2">
    <source>
        <dbReference type="EMBL" id="KAF6841647.1"/>
    </source>
</evidence>
<gene>
    <name evidence="2" type="ORF">CPLU01_00319</name>
</gene>
<dbReference type="AlphaFoldDB" id="A0A8H6NS80"/>
<name>A0A8H6NS80_9PEZI</name>
<feature type="compositionally biased region" description="Basic and acidic residues" evidence="1">
    <location>
        <begin position="10"/>
        <end position="30"/>
    </location>
</feature>
<dbReference type="EMBL" id="WIGO01000002">
    <property type="protein sequence ID" value="KAF6841647.1"/>
    <property type="molecule type" value="Genomic_DNA"/>
</dbReference>
<dbReference type="Proteomes" id="UP000654918">
    <property type="component" value="Unassembled WGS sequence"/>
</dbReference>
<sequence>MPRAVTSQKRMREERTASEEKGDQPGDGRTVRRRTSSQGKEEPSTMHERGTEEDTAEDLLSLSPCTYCHIYRQ</sequence>
<organism evidence="2 3">
    <name type="scientific">Colletotrichum plurivorum</name>
    <dbReference type="NCBI Taxonomy" id="2175906"/>
    <lineage>
        <taxon>Eukaryota</taxon>
        <taxon>Fungi</taxon>
        <taxon>Dikarya</taxon>
        <taxon>Ascomycota</taxon>
        <taxon>Pezizomycotina</taxon>
        <taxon>Sordariomycetes</taxon>
        <taxon>Hypocreomycetidae</taxon>
        <taxon>Glomerellales</taxon>
        <taxon>Glomerellaceae</taxon>
        <taxon>Colletotrichum</taxon>
        <taxon>Colletotrichum orchidearum species complex</taxon>
    </lineage>
</organism>